<evidence type="ECO:0000256" key="3">
    <source>
        <dbReference type="ARBA" id="ARBA00022576"/>
    </source>
</evidence>
<dbReference type="AlphaFoldDB" id="A0A0G0G5W2"/>
<comment type="similarity">
    <text evidence="2 6">Belongs to the class-I pyridoxal-phosphate-dependent aminotransferase family.</text>
</comment>
<dbReference type="EMBL" id="LBQX01000007">
    <property type="protein sequence ID" value="KKP87092.1"/>
    <property type="molecule type" value="Genomic_DNA"/>
</dbReference>
<keyword evidence="5" id="KW-0663">Pyridoxal phosphate</keyword>
<evidence type="ECO:0000259" key="7">
    <source>
        <dbReference type="Pfam" id="PF00155"/>
    </source>
</evidence>
<feature type="domain" description="Aminotransferase class I/classII large" evidence="7">
    <location>
        <begin position="31"/>
        <end position="380"/>
    </location>
</feature>
<reference evidence="8 9" key="1">
    <citation type="journal article" date="2015" name="Nature">
        <title>rRNA introns, odd ribosomes, and small enigmatic genomes across a large radiation of phyla.</title>
        <authorList>
            <person name="Brown C.T."/>
            <person name="Hug L.A."/>
            <person name="Thomas B.C."/>
            <person name="Sharon I."/>
            <person name="Castelle C.J."/>
            <person name="Singh A."/>
            <person name="Wilkins M.J."/>
            <person name="Williams K.H."/>
            <person name="Banfield J.F."/>
        </authorList>
    </citation>
    <scope>NUCLEOTIDE SEQUENCE [LARGE SCALE GENOMIC DNA]</scope>
</reference>
<dbReference type="GO" id="GO:0030170">
    <property type="term" value="F:pyridoxal phosphate binding"/>
    <property type="evidence" value="ECO:0007669"/>
    <property type="project" value="InterPro"/>
</dbReference>
<keyword evidence="3 6" id="KW-0032">Aminotransferase</keyword>
<dbReference type="GO" id="GO:0006520">
    <property type="term" value="P:amino acid metabolic process"/>
    <property type="evidence" value="ECO:0007669"/>
    <property type="project" value="InterPro"/>
</dbReference>
<dbReference type="GO" id="GO:0008483">
    <property type="term" value="F:transaminase activity"/>
    <property type="evidence" value="ECO:0007669"/>
    <property type="project" value="UniProtKB-KW"/>
</dbReference>
<dbReference type="InterPro" id="IPR050596">
    <property type="entry name" value="AspAT/PAT-like"/>
</dbReference>
<gene>
    <name evidence="8" type="ORF">UR89_C0007G0011</name>
</gene>
<dbReference type="InterPro" id="IPR015424">
    <property type="entry name" value="PyrdxlP-dep_Trfase"/>
</dbReference>
<dbReference type="InterPro" id="IPR004839">
    <property type="entry name" value="Aminotransferase_I/II_large"/>
</dbReference>
<dbReference type="SUPFAM" id="SSF53383">
    <property type="entry name" value="PLP-dependent transferases"/>
    <property type="match status" value="1"/>
</dbReference>
<accession>A0A0G0G5W2</accession>
<evidence type="ECO:0000256" key="5">
    <source>
        <dbReference type="ARBA" id="ARBA00022898"/>
    </source>
</evidence>
<dbReference type="Pfam" id="PF00155">
    <property type="entry name" value="Aminotran_1_2"/>
    <property type="match status" value="1"/>
</dbReference>
<evidence type="ECO:0000313" key="9">
    <source>
        <dbReference type="Proteomes" id="UP000034536"/>
    </source>
</evidence>
<dbReference type="PANTHER" id="PTHR46383:SF1">
    <property type="entry name" value="ASPARTATE AMINOTRANSFERASE"/>
    <property type="match status" value="1"/>
</dbReference>
<dbReference type="Gene3D" id="3.40.640.10">
    <property type="entry name" value="Type I PLP-dependent aspartate aminotransferase-like (Major domain)"/>
    <property type="match status" value="1"/>
</dbReference>
<dbReference type="PANTHER" id="PTHR46383">
    <property type="entry name" value="ASPARTATE AMINOTRANSFERASE"/>
    <property type="match status" value="1"/>
</dbReference>
<sequence length="389" mass="43202">MKLSRRAQLINPSLTLSITARAKEMKRQGLDVISFGAGEPDFDTMQNIKDAAKKAIDDGFTKYTPTSGIMELKVAIAAKLRRDNWLDYDPTQILVSTGGKQALFNAIMTLVDHDDEVIIPLPYWVSYQEMVKLAGGKCVFIKTKDFKITGEDLERAITEKTKVFILNSPGNPTGVVYSEKELKIFGSICVKKNIFVICDEVYEKIIYDKKHVSIASINEKMKALTVVINGVSKTYAMTGWRVGYAAANTEIIKAASRLQDHSTSNACSIAQKAALEAITGPQNHIPKMVYEYRKRRDYMVGKLNSIRGIKAPNPDGAFYVFADISDLYGEEISGSLKFCEKLLDEAYVAVIPGVAFGDDNSVRFSFATGMANIQRGLERIEKFCGKVHK</sequence>
<dbReference type="InterPro" id="IPR004838">
    <property type="entry name" value="NHTrfase_class1_PyrdxlP-BS"/>
</dbReference>
<evidence type="ECO:0000256" key="4">
    <source>
        <dbReference type="ARBA" id="ARBA00022679"/>
    </source>
</evidence>
<dbReference type="Proteomes" id="UP000034536">
    <property type="component" value="Unassembled WGS sequence"/>
</dbReference>
<dbReference type="CDD" id="cd00609">
    <property type="entry name" value="AAT_like"/>
    <property type="match status" value="1"/>
</dbReference>
<proteinExistence type="inferred from homology"/>
<dbReference type="FunFam" id="3.40.640.10:FF:000033">
    <property type="entry name" value="Aspartate aminotransferase"/>
    <property type="match status" value="1"/>
</dbReference>
<dbReference type="PATRIC" id="fig|1618479.3.peg.129"/>
<comment type="cofactor">
    <cofactor evidence="1 6">
        <name>pyridoxal 5'-phosphate</name>
        <dbReference type="ChEBI" id="CHEBI:597326"/>
    </cofactor>
</comment>
<dbReference type="InterPro" id="IPR015422">
    <property type="entry name" value="PyrdxlP-dep_Trfase_small"/>
</dbReference>
<evidence type="ECO:0000256" key="6">
    <source>
        <dbReference type="RuleBase" id="RU000481"/>
    </source>
</evidence>
<dbReference type="PROSITE" id="PS00105">
    <property type="entry name" value="AA_TRANSFER_CLASS_1"/>
    <property type="match status" value="1"/>
</dbReference>
<protein>
    <recommendedName>
        <fullName evidence="6">Aminotransferase</fullName>
        <ecNumber evidence="6">2.6.1.-</ecNumber>
    </recommendedName>
</protein>
<dbReference type="EC" id="2.6.1.-" evidence="6"/>
<evidence type="ECO:0000256" key="1">
    <source>
        <dbReference type="ARBA" id="ARBA00001933"/>
    </source>
</evidence>
<keyword evidence="4 6" id="KW-0808">Transferase</keyword>
<evidence type="ECO:0000256" key="2">
    <source>
        <dbReference type="ARBA" id="ARBA00007441"/>
    </source>
</evidence>
<comment type="caution">
    <text evidence="8">The sequence shown here is derived from an EMBL/GenBank/DDBJ whole genome shotgun (WGS) entry which is preliminary data.</text>
</comment>
<name>A0A0G0G5W2_9BACT</name>
<dbReference type="InterPro" id="IPR015421">
    <property type="entry name" value="PyrdxlP-dep_Trfase_major"/>
</dbReference>
<dbReference type="Gene3D" id="3.90.1150.10">
    <property type="entry name" value="Aspartate Aminotransferase, domain 1"/>
    <property type="match status" value="1"/>
</dbReference>
<organism evidence="8 9">
    <name type="scientific">Candidatus Roizmanbacteria bacterium GW2011_GWA2_35_8</name>
    <dbReference type="NCBI Taxonomy" id="1618479"/>
    <lineage>
        <taxon>Bacteria</taxon>
        <taxon>Candidatus Roizmaniibacteriota</taxon>
    </lineage>
</organism>
<evidence type="ECO:0000313" key="8">
    <source>
        <dbReference type="EMBL" id="KKP87092.1"/>
    </source>
</evidence>